<accession>X0Y0B6</accession>
<comment type="caution">
    <text evidence="2">The sequence shown here is derived from an EMBL/GenBank/DDBJ whole genome shotgun (WGS) entry which is preliminary data.</text>
</comment>
<protein>
    <recommendedName>
        <fullName evidence="3">Extracellular solute-binding protein</fullName>
    </recommendedName>
</protein>
<organism evidence="2">
    <name type="scientific">marine sediment metagenome</name>
    <dbReference type="NCBI Taxonomy" id="412755"/>
    <lineage>
        <taxon>unclassified sequences</taxon>
        <taxon>metagenomes</taxon>
        <taxon>ecological metagenomes</taxon>
    </lineage>
</organism>
<proteinExistence type="predicted"/>
<keyword evidence="1" id="KW-0732">Signal</keyword>
<feature type="non-terminal residue" evidence="2">
    <location>
        <position position="250"/>
    </location>
</feature>
<dbReference type="SUPFAM" id="SSF53850">
    <property type="entry name" value="Periplasmic binding protein-like II"/>
    <property type="match status" value="1"/>
</dbReference>
<dbReference type="PANTHER" id="PTHR30006">
    <property type="entry name" value="THIAMINE-BINDING PERIPLASMIC PROTEIN-RELATED"/>
    <property type="match status" value="1"/>
</dbReference>
<dbReference type="Pfam" id="PF13343">
    <property type="entry name" value="SBP_bac_6"/>
    <property type="match status" value="1"/>
</dbReference>
<gene>
    <name evidence="2" type="ORF">S01H1_65973</name>
</gene>
<reference evidence="2" key="1">
    <citation type="journal article" date="2014" name="Front. Microbiol.">
        <title>High frequency of phylogenetically diverse reductive dehalogenase-homologous genes in deep subseafloor sedimentary metagenomes.</title>
        <authorList>
            <person name="Kawai M."/>
            <person name="Futagami T."/>
            <person name="Toyoda A."/>
            <person name="Takaki Y."/>
            <person name="Nishi S."/>
            <person name="Hori S."/>
            <person name="Arai W."/>
            <person name="Tsubouchi T."/>
            <person name="Morono Y."/>
            <person name="Uchiyama I."/>
            <person name="Ito T."/>
            <person name="Fujiyama A."/>
            <person name="Inagaki F."/>
            <person name="Takami H."/>
        </authorList>
    </citation>
    <scope>NUCLEOTIDE SEQUENCE</scope>
    <source>
        <strain evidence="2">Expedition CK06-06</strain>
    </source>
</reference>
<evidence type="ECO:0000313" key="2">
    <source>
        <dbReference type="EMBL" id="GAG40832.1"/>
    </source>
</evidence>
<dbReference type="EMBL" id="BARS01043595">
    <property type="protein sequence ID" value="GAG40832.1"/>
    <property type="molecule type" value="Genomic_DNA"/>
</dbReference>
<dbReference type="Gene3D" id="3.40.190.10">
    <property type="entry name" value="Periplasmic binding protein-like II"/>
    <property type="match status" value="2"/>
</dbReference>
<evidence type="ECO:0008006" key="3">
    <source>
        <dbReference type="Google" id="ProtNLM"/>
    </source>
</evidence>
<dbReference type="AlphaFoldDB" id="X0Y0B6"/>
<evidence type="ECO:0000256" key="1">
    <source>
        <dbReference type="ARBA" id="ARBA00022729"/>
    </source>
</evidence>
<name>X0Y0B6_9ZZZZ</name>
<sequence>IGSPKAWSTSLDELIAGAKKEGKVSWVSSFPLPQTQKLSADFEKKYGIKVEYQRKGGVGTAVAFENDQKMKIYKFDLYHAGPTEHYPQMYNAGYLIRIDDLPEWKSIIPEFKDPRGYYAPLRVVTLGILYNTSLVKPEEVPKTLKELAEDPKWKGRLCTSDPAVAGGALTFYRWAVSHPKLGIEWVRDLKRKQNMTIFGQHGPSYSAISSGRNHLAVEQQDYRHARKPKNPCGWVYPEEGFPVQPVHMAI</sequence>
<feature type="non-terminal residue" evidence="2">
    <location>
        <position position="1"/>
    </location>
</feature>